<feature type="compositionally biased region" description="Acidic residues" evidence="1">
    <location>
        <begin position="75"/>
        <end position="90"/>
    </location>
</feature>
<proteinExistence type="predicted"/>
<dbReference type="RefSeq" id="WP_379742146.1">
    <property type="nucleotide sequence ID" value="NZ_JBHSGW010000026.1"/>
</dbReference>
<evidence type="ECO:0000313" key="3">
    <source>
        <dbReference type="Proteomes" id="UP001595885"/>
    </source>
</evidence>
<sequence length="99" mass="11408">MKDKKQNSEKEIEDNLEKMNYPANEDIYNKEKEEIELNPEDITKLKTTDTLPGKMNEKSFDDVKTGVDLDVPGSELDDVQENIGSEDEENNYYSEADTK</sequence>
<evidence type="ECO:0000313" key="2">
    <source>
        <dbReference type="EMBL" id="MFC4740547.1"/>
    </source>
</evidence>
<dbReference type="EMBL" id="JBHSGW010000026">
    <property type="protein sequence ID" value="MFC4740547.1"/>
    <property type="molecule type" value="Genomic_DNA"/>
</dbReference>
<feature type="compositionally biased region" description="Basic and acidic residues" evidence="1">
    <location>
        <begin position="27"/>
        <end position="47"/>
    </location>
</feature>
<feature type="compositionally biased region" description="Basic and acidic residues" evidence="1">
    <location>
        <begin position="55"/>
        <end position="67"/>
    </location>
</feature>
<reference evidence="3" key="1">
    <citation type="journal article" date="2019" name="Int. J. Syst. Evol. Microbiol.">
        <title>The Global Catalogue of Microorganisms (GCM) 10K type strain sequencing project: providing services to taxonomists for standard genome sequencing and annotation.</title>
        <authorList>
            <consortium name="The Broad Institute Genomics Platform"/>
            <consortium name="The Broad Institute Genome Sequencing Center for Infectious Disease"/>
            <person name="Wu L."/>
            <person name="Ma J."/>
        </authorList>
    </citation>
    <scope>NUCLEOTIDE SEQUENCE [LARGE SCALE GENOMIC DNA]</scope>
    <source>
        <strain evidence="3">CCUG 50349</strain>
    </source>
</reference>
<feature type="compositionally biased region" description="Basic and acidic residues" evidence="1">
    <location>
        <begin position="1"/>
        <end position="17"/>
    </location>
</feature>
<feature type="region of interest" description="Disordered" evidence="1">
    <location>
        <begin position="1"/>
        <end position="99"/>
    </location>
</feature>
<evidence type="ECO:0008006" key="4">
    <source>
        <dbReference type="Google" id="ProtNLM"/>
    </source>
</evidence>
<protein>
    <recommendedName>
        <fullName evidence="4">Serine endopeptidase</fullName>
    </recommendedName>
</protein>
<comment type="caution">
    <text evidence="2">The sequence shown here is derived from an EMBL/GenBank/DDBJ whole genome shotgun (WGS) entry which is preliminary data.</text>
</comment>
<dbReference type="Proteomes" id="UP001595885">
    <property type="component" value="Unassembled WGS sequence"/>
</dbReference>
<organism evidence="2 3">
    <name type="scientific">Flavobacterium ponti</name>
    <dbReference type="NCBI Taxonomy" id="665133"/>
    <lineage>
        <taxon>Bacteria</taxon>
        <taxon>Pseudomonadati</taxon>
        <taxon>Bacteroidota</taxon>
        <taxon>Flavobacteriia</taxon>
        <taxon>Flavobacteriales</taxon>
        <taxon>Flavobacteriaceae</taxon>
        <taxon>Flavobacterium</taxon>
    </lineage>
</organism>
<keyword evidence="3" id="KW-1185">Reference proteome</keyword>
<accession>A0ABV9P4K5</accession>
<gene>
    <name evidence="2" type="ORF">ACFO3U_11135</name>
</gene>
<name>A0ABV9P4K5_9FLAO</name>
<evidence type="ECO:0000256" key="1">
    <source>
        <dbReference type="SAM" id="MobiDB-lite"/>
    </source>
</evidence>